<dbReference type="EMBL" id="BDQX01000140">
    <property type="protein sequence ID" value="GBG08176.1"/>
    <property type="molecule type" value="Genomic_DNA"/>
</dbReference>
<accession>A0A2R5ENB0</accession>
<dbReference type="AlphaFoldDB" id="A0A2R5ENB0"/>
<name>A0A2R5ENB0_9BACL</name>
<proteinExistence type="predicted"/>
<keyword evidence="2" id="KW-1185">Reference proteome</keyword>
<organism evidence="1 2">
    <name type="scientific">Paenibacillus agaridevorans</name>
    <dbReference type="NCBI Taxonomy" id="171404"/>
    <lineage>
        <taxon>Bacteria</taxon>
        <taxon>Bacillati</taxon>
        <taxon>Bacillota</taxon>
        <taxon>Bacilli</taxon>
        <taxon>Bacillales</taxon>
        <taxon>Paenibacillaceae</taxon>
        <taxon>Paenibacillus</taxon>
    </lineage>
</organism>
<sequence>MFMKQSTPAAWEQVQLAAKLADLKDDHYRTVLTLSAMLELLIDKGLLSREELTVKAEQLDEQLESLIAASLHPMA</sequence>
<comment type="caution">
    <text evidence="1">The sequence shown here is derived from an EMBL/GenBank/DDBJ whole genome shotgun (WGS) entry which is preliminary data.</text>
</comment>
<gene>
    <name evidence="1" type="ORF">PAT3040_02744</name>
</gene>
<protein>
    <submittedName>
        <fullName evidence="1">Uncharacterized protein</fullName>
    </submittedName>
</protein>
<reference evidence="1 2" key="1">
    <citation type="submission" date="2017-08" db="EMBL/GenBank/DDBJ databases">
        <title>Substantial Increase in Enzyme Production by Combined Drug-Resistance Mutations in Paenibacillus agaridevorans.</title>
        <authorList>
            <person name="Tanaka Y."/>
            <person name="Funane K."/>
            <person name="Hosaka T."/>
            <person name="Shiwa Y."/>
            <person name="Fujita N."/>
            <person name="Miyazaki T."/>
            <person name="Yoshikawa H."/>
            <person name="Murakami K."/>
            <person name="Kasahara K."/>
            <person name="Inaoka T."/>
            <person name="Hiraga Y."/>
            <person name="Ochi K."/>
        </authorList>
    </citation>
    <scope>NUCLEOTIDE SEQUENCE [LARGE SCALE GENOMIC DNA]</scope>
    <source>
        <strain evidence="1 2">T-3040</strain>
    </source>
</reference>
<dbReference type="Proteomes" id="UP000245202">
    <property type="component" value="Unassembled WGS sequence"/>
</dbReference>
<evidence type="ECO:0000313" key="1">
    <source>
        <dbReference type="EMBL" id="GBG08176.1"/>
    </source>
</evidence>
<evidence type="ECO:0000313" key="2">
    <source>
        <dbReference type="Proteomes" id="UP000245202"/>
    </source>
</evidence>